<keyword evidence="2" id="KW-0680">Restriction system</keyword>
<evidence type="ECO:0000256" key="1">
    <source>
        <dbReference type="ARBA" id="ARBA00010923"/>
    </source>
</evidence>
<feature type="domain" description="Type I restriction modification DNA specificity" evidence="4">
    <location>
        <begin position="211"/>
        <end position="355"/>
    </location>
</feature>
<reference evidence="6" key="1">
    <citation type="journal article" date="2019" name="Int. J. Syst. Evol. Microbiol.">
        <title>The Global Catalogue of Microorganisms (GCM) 10K type strain sequencing project: providing services to taxonomists for standard genome sequencing and annotation.</title>
        <authorList>
            <consortium name="The Broad Institute Genomics Platform"/>
            <consortium name="The Broad Institute Genome Sequencing Center for Infectious Disease"/>
            <person name="Wu L."/>
            <person name="Ma J."/>
        </authorList>
    </citation>
    <scope>NUCLEOTIDE SEQUENCE [LARGE SCALE GENOMIC DNA]</scope>
    <source>
        <strain evidence="6">KACC 12634</strain>
    </source>
</reference>
<gene>
    <name evidence="5" type="ORF">ACFQS3_24740</name>
</gene>
<name>A0ABW2DFS2_9ACTN</name>
<evidence type="ECO:0000259" key="4">
    <source>
        <dbReference type="Pfam" id="PF01420"/>
    </source>
</evidence>
<dbReference type="Pfam" id="PF01420">
    <property type="entry name" value="Methylase_S"/>
    <property type="match status" value="1"/>
</dbReference>
<dbReference type="CDD" id="cd17256">
    <property type="entry name" value="RMtype1_S_EcoJA65PI-TRD1-CR1_like"/>
    <property type="match status" value="1"/>
</dbReference>
<dbReference type="SUPFAM" id="SSF116734">
    <property type="entry name" value="DNA methylase specificity domain"/>
    <property type="match status" value="2"/>
</dbReference>
<dbReference type="EMBL" id="JBHSYS010000006">
    <property type="protein sequence ID" value="MFC6960408.1"/>
    <property type="molecule type" value="Genomic_DNA"/>
</dbReference>
<comment type="caution">
    <text evidence="5">The sequence shown here is derived from an EMBL/GenBank/DDBJ whole genome shotgun (WGS) entry which is preliminary data.</text>
</comment>
<dbReference type="InterPro" id="IPR000055">
    <property type="entry name" value="Restrct_endonuc_typeI_TRD"/>
</dbReference>
<accession>A0ABW2DFS2</accession>
<dbReference type="PANTHER" id="PTHR30408">
    <property type="entry name" value="TYPE-1 RESTRICTION ENZYME ECOKI SPECIFICITY PROTEIN"/>
    <property type="match status" value="1"/>
</dbReference>
<dbReference type="PANTHER" id="PTHR30408:SF12">
    <property type="entry name" value="TYPE I RESTRICTION ENZYME MJAVIII SPECIFICITY SUBUNIT"/>
    <property type="match status" value="1"/>
</dbReference>
<protein>
    <submittedName>
        <fullName evidence="5">Restriction endonuclease subunit S</fullName>
        <ecNumber evidence="5">3.1.21.-</ecNumber>
    </submittedName>
</protein>
<sequence length="390" mass="43738">MEKIDERFPGINLPLMSVSQTRGVIRRSELTDAPSRAESLDNYKLCRANDIVFNKMSIRAGAMGVAAEDGLVTYHYEVMRPRQGIDPHFITYLMKSSWFTEELVKRERGIGAGDQVNVRTTEVPFSVLKTIDAYIPGYDEQRSIAEFLDGETARIATLIEEQLRLIELLRERRIVMISEALEGHEMTRLRRLVDHERPMSYGILQCGDPVDGGIPYIGPSDITGEGVSLERNALRTTAPEIASAYQRTVLSGGDVVVSIGPAYGKVAVVADELTGANLTRDMVRVALRPDLVDTRFVVWALLSRHTSEYWDHQIMGATFRRLNLGTLARTPIPFPPIDVQRRIAQFLDERTSKIDTLIEETERFVGLSRERCSALITAAVTGQIDVREMA</sequence>
<keyword evidence="5" id="KW-0255">Endonuclease</keyword>
<dbReference type="GO" id="GO:0004519">
    <property type="term" value="F:endonuclease activity"/>
    <property type="evidence" value="ECO:0007669"/>
    <property type="project" value="UniProtKB-KW"/>
</dbReference>
<proteinExistence type="inferred from homology"/>
<dbReference type="Gene3D" id="3.90.220.20">
    <property type="entry name" value="DNA methylase specificity domains"/>
    <property type="match status" value="2"/>
</dbReference>
<organism evidence="5 6">
    <name type="scientific">Glycomyces mayteni</name>
    <dbReference type="NCBI Taxonomy" id="543887"/>
    <lineage>
        <taxon>Bacteria</taxon>
        <taxon>Bacillati</taxon>
        <taxon>Actinomycetota</taxon>
        <taxon>Actinomycetes</taxon>
        <taxon>Glycomycetales</taxon>
        <taxon>Glycomycetaceae</taxon>
        <taxon>Glycomyces</taxon>
    </lineage>
</organism>
<keyword evidence="6" id="KW-1185">Reference proteome</keyword>
<comment type="similarity">
    <text evidence="1">Belongs to the type-I restriction system S methylase family.</text>
</comment>
<dbReference type="RefSeq" id="WP_382356813.1">
    <property type="nucleotide sequence ID" value="NZ_JBHMBP010000006.1"/>
</dbReference>
<dbReference type="EC" id="3.1.21.-" evidence="5"/>
<dbReference type="InterPro" id="IPR044946">
    <property type="entry name" value="Restrct_endonuc_typeI_TRD_sf"/>
</dbReference>
<keyword evidence="5" id="KW-0540">Nuclease</keyword>
<evidence type="ECO:0000256" key="3">
    <source>
        <dbReference type="ARBA" id="ARBA00023125"/>
    </source>
</evidence>
<keyword evidence="5" id="KW-0378">Hydrolase</keyword>
<keyword evidence="3" id="KW-0238">DNA-binding</keyword>
<dbReference type="InterPro" id="IPR052021">
    <property type="entry name" value="Type-I_RS_S_subunit"/>
</dbReference>
<evidence type="ECO:0000313" key="5">
    <source>
        <dbReference type="EMBL" id="MFC6960408.1"/>
    </source>
</evidence>
<dbReference type="GO" id="GO:0016787">
    <property type="term" value="F:hydrolase activity"/>
    <property type="evidence" value="ECO:0007669"/>
    <property type="project" value="UniProtKB-KW"/>
</dbReference>
<evidence type="ECO:0000313" key="6">
    <source>
        <dbReference type="Proteomes" id="UP001596470"/>
    </source>
</evidence>
<evidence type="ECO:0000256" key="2">
    <source>
        <dbReference type="ARBA" id="ARBA00022747"/>
    </source>
</evidence>
<dbReference type="Proteomes" id="UP001596470">
    <property type="component" value="Unassembled WGS sequence"/>
</dbReference>